<keyword evidence="4" id="KW-1185">Reference proteome</keyword>
<evidence type="ECO:0000259" key="2">
    <source>
        <dbReference type="Pfam" id="PF14111"/>
    </source>
</evidence>
<feature type="region of interest" description="Disordered" evidence="1">
    <location>
        <begin position="563"/>
        <end position="594"/>
    </location>
</feature>
<dbReference type="Proteomes" id="UP000237347">
    <property type="component" value="Unassembled WGS sequence"/>
</dbReference>
<evidence type="ECO:0000256" key="1">
    <source>
        <dbReference type="SAM" id="MobiDB-lite"/>
    </source>
</evidence>
<feature type="region of interest" description="Disordered" evidence="1">
    <location>
        <begin position="377"/>
        <end position="412"/>
    </location>
</feature>
<dbReference type="InterPro" id="IPR040256">
    <property type="entry name" value="At4g02000-like"/>
</dbReference>
<dbReference type="PANTHER" id="PTHR31286">
    <property type="entry name" value="GLYCINE-RICH CELL WALL STRUCTURAL PROTEIN 1.8-LIKE"/>
    <property type="match status" value="1"/>
</dbReference>
<dbReference type="PANTHER" id="PTHR31286:SF99">
    <property type="entry name" value="DUF4283 DOMAIN-CONTAINING PROTEIN"/>
    <property type="match status" value="1"/>
</dbReference>
<feature type="region of interest" description="Disordered" evidence="1">
    <location>
        <begin position="1"/>
        <end position="21"/>
    </location>
</feature>
<dbReference type="Pfam" id="PF14111">
    <property type="entry name" value="DUF4283"/>
    <property type="match status" value="1"/>
</dbReference>
<dbReference type="EMBL" id="PKMF04000174">
    <property type="protein sequence ID" value="KAK7845181.1"/>
    <property type="molecule type" value="Genomic_DNA"/>
</dbReference>
<feature type="region of interest" description="Disordered" evidence="1">
    <location>
        <begin position="329"/>
        <end position="363"/>
    </location>
</feature>
<dbReference type="InterPro" id="IPR025558">
    <property type="entry name" value="DUF4283"/>
</dbReference>
<reference evidence="3 4" key="1">
    <citation type="journal article" date="2018" name="Sci. Data">
        <title>The draft genome sequence of cork oak.</title>
        <authorList>
            <person name="Ramos A.M."/>
            <person name="Usie A."/>
            <person name="Barbosa P."/>
            <person name="Barros P.M."/>
            <person name="Capote T."/>
            <person name="Chaves I."/>
            <person name="Simoes F."/>
            <person name="Abreu I."/>
            <person name="Carrasquinho I."/>
            <person name="Faro C."/>
            <person name="Guimaraes J.B."/>
            <person name="Mendonca D."/>
            <person name="Nobrega F."/>
            <person name="Rodrigues L."/>
            <person name="Saibo N.J.M."/>
            <person name="Varela M.C."/>
            <person name="Egas C."/>
            <person name="Matos J."/>
            <person name="Miguel C.M."/>
            <person name="Oliveira M.M."/>
            <person name="Ricardo C.P."/>
            <person name="Goncalves S."/>
        </authorList>
    </citation>
    <scope>NUCLEOTIDE SEQUENCE [LARGE SCALE GENOMIC DNA]</scope>
    <source>
        <strain evidence="4">cv. HL8</strain>
    </source>
</reference>
<comment type="caution">
    <text evidence="3">The sequence shown here is derived from an EMBL/GenBank/DDBJ whole genome shotgun (WGS) entry which is preliminary data.</text>
</comment>
<feature type="compositionally biased region" description="Basic and acidic residues" evidence="1">
    <location>
        <begin position="580"/>
        <end position="594"/>
    </location>
</feature>
<feature type="compositionally biased region" description="Basic and acidic residues" evidence="1">
    <location>
        <begin position="329"/>
        <end position="338"/>
    </location>
</feature>
<dbReference type="AlphaFoldDB" id="A0AAW0L4A4"/>
<feature type="region of interest" description="Disordered" evidence="1">
    <location>
        <begin position="420"/>
        <end position="439"/>
    </location>
</feature>
<evidence type="ECO:0000313" key="4">
    <source>
        <dbReference type="Proteomes" id="UP000237347"/>
    </source>
</evidence>
<proteinExistence type="predicted"/>
<evidence type="ECO:0000313" key="3">
    <source>
        <dbReference type="EMBL" id="KAK7845181.1"/>
    </source>
</evidence>
<sequence length="594" mass="65838">MNPKFSVEPPRSTEEDDALGRSVKRFKEGTGFRQSFQPRTPVSYKDTLLGDIPGVYEQAFKFDLVRDDDVESESELEPLTEGMADVKLSKETLMRIREPWSKALIVKVFGRTVGYNYLTFKINALWQPAAKLDCVHLGRDFYLIRFPCVDDYDKVLKGGPWFVASEAKLSSVAVWVRFPELPIEFYDRSVLKEIGSVIGPVLRIDSYTASGTRGSYARLCVQVDLEKPLITVVRIGKCKQAVMYEGISSLCFSCGCLGHTQGNCCYSIKPCEDGGQLGEASNQIPIMGLGCWLLGNETTLPDLAREDVMQQEHDESMDTVEVDLLVNKTSREDSRIDPQESFEEGSSKKHTQSSKFRSAKSLGIKSSKTLKRQAASFGSKVLNNPTTPLADKSLSAPNGAKLPRIDASPSVRMGDLLQKQGNDNFRRDDSPDKGSANGLSGLVRIGLQQRLEESVPYHSYQHQDRESCPGQSGLVSNTQSLVETPPAILGGIREFEQAKEAVSHASLRRIKVDCTREEDCGFQRVGFSTYGESSYVEADSNYGSDQEMRSATLLQRGYIRDSQVPDGMETGLDNVQGPSEEARMEHGRCSVDES</sequence>
<accession>A0AAW0L4A4</accession>
<name>A0AAW0L4A4_QUESU</name>
<feature type="domain" description="DUF4283" evidence="2">
    <location>
        <begin position="98"/>
        <end position="165"/>
    </location>
</feature>
<protein>
    <recommendedName>
        <fullName evidence="2">DUF4283 domain-containing protein</fullName>
    </recommendedName>
</protein>
<gene>
    <name evidence="3" type="ORF">CFP56_009989</name>
</gene>
<organism evidence="3 4">
    <name type="scientific">Quercus suber</name>
    <name type="common">Cork oak</name>
    <dbReference type="NCBI Taxonomy" id="58331"/>
    <lineage>
        <taxon>Eukaryota</taxon>
        <taxon>Viridiplantae</taxon>
        <taxon>Streptophyta</taxon>
        <taxon>Embryophyta</taxon>
        <taxon>Tracheophyta</taxon>
        <taxon>Spermatophyta</taxon>
        <taxon>Magnoliopsida</taxon>
        <taxon>eudicotyledons</taxon>
        <taxon>Gunneridae</taxon>
        <taxon>Pentapetalae</taxon>
        <taxon>rosids</taxon>
        <taxon>fabids</taxon>
        <taxon>Fagales</taxon>
        <taxon>Fagaceae</taxon>
        <taxon>Quercus</taxon>
    </lineage>
</organism>